<name>A0ABR8S593_9MICO</name>
<reference evidence="3 4" key="1">
    <citation type="submission" date="2020-08" db="EMBL/GenBank/DDBJ databases">
        <title>A Genomic Blueprint of the Chicken Gut Microbiome.</title>
        <authorList>
            <person name="Gilroy R."/>
            <person name="Ravi A."/>
            <person name="Getino M."/>
            <person name="Pursley I."/>
            <person name="Horton D.L."/>
            <person name="Alikhan N.-F."/>
            <person name="Baker D."/>
            <person name="Gharbi K."/>
            <person name="Hall N."/>
            <person name="Watson M."/>
            <person name="Adriaenssens E.M."/>
            <person name="Foster-Nyarko E."/>
            <person name="Jarju S."/>
            <person name="Secka A."/>
            <person name="Antonio M."/>
            <person name="Oren A."/>
            <person name="Chaudhuri R."/>
            <person name="La Ragione R.M."/>
            <person name="Hildebrand F."/>
            <person name="Pallen M.J."/>
        </authorList>
    </citation>
    <scope>NUCLEOTIDE SEQUENCE [LARGE SCALE GENOMIC DNA]</scope>
    <source>
        <strain evidence="3 4">Sa4CUA7</strain>
    </source>
</reference>
<evidence type="ECO:0000313" key="4">
    <source>
        <dbReference type="Proteomes" id="UP000648352"/>
    </source>
</evidence>
<dbReference type="Proteomes" id="UP000648352">
    <property type="component" value="Unassembled WGS sequence"/>
</dbReference>
<evidence type="ECO:0000313" key="3">
    <source>
        <dbReference type="EMBL" id="MBD7958549.1"/>
    </source>
</evidence>
<keyword evidence="2" id="KW-0472">Membrane</keyword>
<keyword evidence="4" id="KW-1185">Reference proteome</keyword>
<sequence length="271" mass="28998">MDPLAVIRTIWQQKWYALPAVILAIAAAVFVYVEGPRVYESDQAYALANPQPPTEKQIDADPSLLDLNADNPYLRSSDPNLIANVLITRLNSQESANSLQAAGITSEYEATSGSMGGGLAISIRASGDSPAQAVAAVTELGTLLRSYLREVQTVNGADERYLFTAMVVSDVSKPTEKLSSRLRTVIVVGIVGIAFVFGAVSLGKWVEVRRLKNGKAPRRSRSAGATEPEDPAPGGDTAAASSAVVPRRTLSTYDPVEARPSHRHRTRSPRA</sequence>
<keyword evidence="2" id="KW-1133">Transmembrane helix</keyword>
<keyword evidence="2" id="KW-0812">Transmembrane</keyword>
<feature type="region of interest" description="Disordered" evidence="1">
    <location>
        <begin position="214"/>
        <end position="271"/>
    </location>
</feature>
<evidence type="ECO:0000256" key="2">
    <source>
        <dbReference type="SAM" id="Phobius"/>
    </source>
</evidence>
<feature type="compositionally biased region" description="Basic residues" evidence="1">
    <location>
        <begin position="261"/>
        <end position="271"/>
    </location>
</feature>
<organism evidence="3 4">
    <name type="scientific">Microbacterium pullorum</name>
    <dbReference type="NCBI Taxonomy" id="2762236"/>
    <lineage>
        <taxon>Bacteria</taxon>
        <taxon>Bacillati</taxon>
        <taxon>Actinomycetota</taxon>
        <taxon>Actinomycetes</taxon>
        <taxon>Micrococcales</taxon>
        <taxon>Microbacteriaceae</taxon>
        <taxon>Microbacterium</taxon>
    </lineage>
</organism>
<feature type="transmembrane region" description="Helical" evidence="2">
    <location>
        <begin position="185"/>
        <end position="206"/>
    </location>
</feature>
<accession>A0ABR8S593</accession>
<comment type="caution">
    <text evidence="3">The sequence shown here is derived from an EMBL/GenBank/DDBJ whole genome shotgun (WGS) entry which is preliminary data.</text>
</comment>
<dbReference type="RefSeq" id="WP_191719742.1">
    <property type="nucleotide sequence ID" value="NZ_JACSQP010000009.1"/>
</dbReference>
<gene>
    <name evidence="3" type="ORF">H9651_12940</name>
</gene>
<proteinExistence type="predicted"/>
<protein>
    <submittedName>
        <fullName evidence="3">Chain-length determining protein</fullName>
    </submittedName>
</protein>
<dbReference type="EMBL" id="JACSQP010000009">
    <property type="protein sequence ID" value="MBD7958549.1"/>
    <property type="molecule type" value="Genomic_DNA"/>
</dbReference>
<feature type="transmembrane region" description="Helical" evidence="2">
    <location>
        <begin position="15"/>
        <end position="33"/>
    </location>
</feature>
<evidence type="ECO:0000256" key="1">
    <source>
        <dbReference type="SAM" id="MobiDB-lite"/>
    </source>
</evidence>